<feature type="compositionally biased region" description="Polar residues" evidence="1">
    <location>
        <begin position="3041"/>
        <end position="3059"/>
    </location>
</feature>
<feature type="region of interest" description="Disordered" evidence="1">
    <location>
        <begin position="2143"/>
        <end position="2233"/>
    </location>
</feature>
<protein>
    <submittedName>
        <fullName evidence="3">Cullin family protein</fullName>
    </submittedName>
</protein>
<feature type="region of interest" description="Disordered" evidence="1">
    <location>
        <begin position="2450"/>
        <end position="2567"/>
    </location>
</feature>
<feature type="region of interest" description="Disordered" evidence="1">
    <location>
        <begin position="1385"/>
        <end position="1514"/>
    </location>
</feature>
<dbReference type="RefSeq" id="XP_067926659.1">
    <property type="nucleotide sequence ID" value="XM_068061361.1"/>
</dbReference>
<feature type="compositionally biased region" description="Basic and acidic residues" evidence="1">
    <location>
        <begin position="2988"/>
        <end position="3005"/>
    </location>
</feature>
<feature type="compositionally biased region" description="Basic and acidic residues" evidence="1">
    <location>
        <begin position="489"/>
        <end position="507"/>
    </location>
</feature>
<keyword evidence="4" id="KW-1185">Reference proteome</keyword>
<feature type="compositionally biased region" description="Basic and acidic residues" evidence="1">
    <location>
        <begin position="3110"/>
        <end position="3122"/>
    </location>
</feature>
<evidence type="ECO:0000259" key="2">
    <source>
        <dbReference type="SMART" id="SM00884"/>
    </source>
</evidence>
<feature type="compositionally biased region" description="Low complexity" evidence="1">
    <location>
        <begin position="201"/>
        <end position="216"/>
    </location>
</feature>
<feature type="region of interest" description="Disordered" evidence="1">
    <location>
        <begin position="1039"/>
        <end position="1075"/>
    </location>
</feature>
<feature type="region of interest" description="Disordered" evidence="1">
    <location>
        <begin position="1088"/>
        <end position="1153"/>
    </location>
</feature>
<feature type="compositionally biased region" description="Polar residues" evidence="1">
    <location>
        <begin position="425"/>
        <end position="437"/>
    </location>
</feature>
<dbReference type="SMART" id="SM00884">
    <property type="entry name" value="Cullin_Nedd8"/>
    <property type="match status" value="1"/>
</dbReference>
<accession>A0A2C6L9R4</accession>
<feature type="compositionally biased region" description="Polar residues" evidence="1">
    <location>
        <begin position="217"/>
        <end position="230"/>
    </location>
</feature>
<feature type="compositionally biased region" description="Basic and acidic residues" evidence="1">
    <location>
        <begin position="2147"/>
        <end position="2177"/>
    </location>
</feature>
<feature type="compositionally biased region" description="Basic and acidic residues" evidence="1">
    <location>
        <begin position="1420"/>
        <end position="1442"/>
    </location>
</feature>
<feature type="region of interest" description="Disordered" evidence="1">
    <location>
        <begin position="1173"/>
        <end position="1196"/>
    </location>
</feature>
<feature type="compositionally biased region" description="Basic and acidic residues" evidence="1">
    <location>
        <begin position="2549"/>
        <end position="2567"/>
    </location>
</feature>
<feature type="compositionally biased region" description="Polar residues" evidence="1">
    <location>
        <begin position="35"/>
        <end position="47"/>
    </location>
</feature>
<feature type="region of interest" description="Disordered" evidence="1">
    <location>
        <begin position="2988"/>
        <end position="3122"/>
    </location>
</feature>
<feature type="region of interest" description="Disordered" evidence="1">
    <location>
        <begin position="176"/>
        <end position="339"/>
    </location>
</feature>
<feature type="compositionally biased region" description="Basic and acidic residues" evidence="1">
    <location>
        <begin position="2315"/>
        <end position="2331"/>
    </location>
</feature>
<feature type="compositionally biased region" description="Basic and acidic residues" evidence="1">
    <location>
        <begin position="2060"/>
        <end position="2124"/>
    </location>
</feature>
<organism evidence="3 4">
    <name type="scientific">Cystoisospora suis</name>
    <dbReference type="NCBI Taxonomy" id="483139"/>
    <lineage>
        <taxon>Eukaryota</taxon>
        <taxon>Sar</taxon>
        <taxon>Alveolata</taxon>
        <taxon>Apicomplexa</taxon>
        <taxon>Conoidasida</taxon>
        <taxon>Coccidia</taxon>
        <taxon>Eucoccidiorida</taxon>
        <taxon>Eimeriorina</taxon>
        <taxon>Sarcocystidae</taxon>
        <taxon>Cystoisospora</taxon>
    </lineage>
</organism>
<comment type="caution">
    <text evidence="3">The sequence shown here is derived from an EMBL/GenBank/DDBJ whole genome shotgun (WGS) entry which is preliminary data.</text>
</comment>
<feature type="region of interest" description="Disordered" evidence="1">
    <location>
        <begin position="2012"/>
        <end position="2124"/>
    </location>
</feature>
<feature type="domain" description="Cullin neddylation" evidence="2">
    <location>
        <begin position="2949"/>
        <end position="3152"/>
    </location>
</feature>
<dbReference type="OrthoDB" id="10407394at2759"/>
<feature type="compositionally biased region" description="Polar residues" evidence="1">
    <location>
        <begin position="2046"/>
        <end position="2059"/>
    </location>
</feature>
<dbReference type="EMBL" id="MIGC01000459">
    <property type="protein sequence ID" value="PHJ24987.1"/>
    <property type="molecule type" value="Genomic_DNA"/>
</dbReference>
<feature type="compositionally biased region" description="Polar residues" evidence="1">
    <location>
        <begin position="1443"/>
        <end position="1469"/>
    </location>
</feature>
<dbReference type="InterPro" id="IPR019559">
    <property type="entry name" value="Cullin_neddylation_domain"/>
</dbReference>
<feature type="region of interest" description="Disordered" evidence="1">
    <location>
        <begin position="373"/>
        <end position="547"/>
    </location>
</feature>
<gene>
    <name evidence="3" type="ORF">CSUI_001155</name>
</gene>
<dbReference type="Gene3D" id="1.10.10.10">
    <property type="entry name" value="Winged helix-like DNA-binding domain superfamily/Winged helix DNA-binding domain"/>
    <property type="match status" value="2"/>
</dbReference>
<feature type="compositionally biased region" description="Basic and acidic residues" evidence="1">
    <location>
        <begin position="518"/>
        <end position="533"/>
    </location>
</feature>
<sequence>MTHGTPSSTGDSHLRTADFTRSAAVPLVGLLRATSEPSGSLSQNRRGNTREGSSDGQPQQAKHATPVSPRVAPADSVEEGRYGACTRGRRGMRASQVPKRFLETTPRGEGEGENGKEDEVPLPPGMRAPQEAPESTRRKRPTKHLRSEGEEARRLSHETARNHLNHDCVVSPCSPELHTHRSSGVQPSSMHVSTRRQLDRSPTSSASNASPALTAACTTTGAQRRGQQSAALVGETSGVSDGSTSTADRIGNTNHLVPSSSTRERGVDPSGSLCPQDDRGDNRNVNGNLIVRSRCRLRTDEGPVPDESPGTMGNGPTDELQPKESPEQEPQGPARKAEESLDSLMQTMFQPLNSMLRMWGRGCVTAQLRDYNQRQRKESRVTHPAERSKVYEDGEAEGLTTESQLRGEKHETQGEGEEVPGVVESNANKGTADNSATPCLPQCRDGEAENSLFTGTKGEPTRSCPHTEEDGKKDMGEASLLVRQSSGKRANDKKHGVVGEAAEELREAGQGSEVVQESSERQPRGEERSEEGRTAPSKTARVPRHNKQLLEDVCPGAPRLSVAQLSYAYSVIWTLATADPRSCRVCYWFFCNLLHFFAQERLRHDPGLASVLREVLVDSNAASKIQDEVKHRKGKPVFAATQRASLPRNASPAMPSLPCERTKNSGDAEILTRRDGFPSESSLPETPLEQGEGARGTSHVVNPLLLGGNREEKRPTWSSQVATSFPCSQPSAPAVGTVDALSGHFTTTAQPACRQDPKETASVEHAQGRSSKRICLPSITESTLPANGGETGVAACDGEPLETSRYAAGSVFCAVEIGAGLTLKGAGRCPDTGHIFEEMEDHAYTRNGRDGKGESSAEKHEAAVSDRGRAGNTQQLDRLPAGTAREALSPPAGVQLVVQIVSIWRQYLHFAYNLSKIFAPVDGMQNSHLLVQKLQTTQLSAQQLHLWTTNLPFHQSAAAARDFALPFRPLYTNTAALPRRPSRHSDKPQSLSKGPLLHDVKDAAPYEGTETKLPSSAGSARAQPANDTHAVFTHYAESPGTELQTAGKTQVGTAQKGDVHDSQNTSEGGGGHGETLLSKVSNVLEHAGGLDQSERIRNSSLEQPSSSSSRRTYRSRHITSRVASKKDSSRTRLCTISSTCRPNHSGRDSPPTAESIAELVALSVFGEATPVGPQSKILKKPKVRGDGERSRGRRGLTCQNSEEYVDTEAENTNATDGVPRERLRKTDVETKLSISVTAAATVATAMQEAAVPLSVAALRIFQTVLGKAAETALRASVNFCLKELRAEALHSVVFEKVLTSSSSPSSRLPFPASLASSASASFPRTSRCQTFPPLATTAAASPPPPQSFSGLDRRIVREALVLLRRLHDSSQMKLVSTGALHLAGGKQRTNNLTEEKRKHTVPKSYRSRESELTQDGTGPVRERGNEGQDTDRSCPEFKRNEETSTASSQAGDMGDSSHQTGAHSRTGGEQNVGDGLTDAVSASTSSSSFLLRTKTKGAASRTNPWAGPQWVPVGGMGQHGTWGGSVKVTEKMTSNTLPSLGNSQETEFLKIANCEAVQTAAAAALTRFHVEEILRLPPGIHALLLQKDWQAIKPLFIILRRWPDDALSRFAEAFRTHWVNRFSAAFSLSSVSTSFSHPCLHSSNPSLDFSSGLPSSSPSSFAHIVEGLSALVRELSETELELKKEFSYHPSLKKARDEAFEEVLNGPNSEKILVTCARPLADRFSSHAADVSSSPASSRSSSSSSGLSCSTPFIKSNLRSDACEQAAPPQIIRLDSATYWPFSVSSISPFSPFFLFSHLFFSSPAGQSPPASSSSSRLSSSALLSAAVADYVDQYLKAMVELSSAKFLERSPHGCQITGACTPYFKTQKERRHEYDCNMHEKGLCEGELEHESSAAFRAASRRQSSIGQDDCELEAAKISPSRVEYRHGPTAQGNRDDGAPSRGSRHRSFLQEKHWLESICQVVQHLQHRELFCTFFKLKLARRMLTRTLGQEDDSTFAKFPWEEEVFFTARESGRGHRPKSRQRSSSVHGQTETEGPPTPHVTLTVAQQGNTAGSRNTPRGEEAKMHQLDKDRGKERDFAVGKDLAPERDIRGESQEQKEIESSSAVETKKHTPPRGEEPKCIELQPTRKELADTRCILQTKQRHAGSEGEERVLNTTLREERKVSSDQTMKERGESAAMVDTSEDEEKQTRTKGGICDEQSRKGNGVLDGEKENQGLEEADARTQKTTTADELRETVKWQNRRPRRVDMGRMLRREKQIAEVILDAAAGDVGKQNEGWRLRQIFGDLEASRRIAEEFSLSFMRDQEFRRREDCVGATKSEESKAKDELQKQGGHQGIKEEGTENGSACRRRRDAEERRDLSYRPTEPWEETSPRDCMYGVSLSAHKEDSGSEGVGHVRGLDTGHASCYSSSSISVSSSFLFQPLVLTHHAWACALPAADLNTGSSSLFPSSPLSVSPSSSSPSVPSSSNLASSLAPSSPRSSSGCRLPTAKTEAKVEAHDCTPASDPVPPKSHEPGESPILRSEPRGGSSNCSHQGTVAMEKACPGQERRVPPEEGREHKDRSRRDTVVVGGVCLPRCLAVPLQAFSRFYTERFPERRLTWQLRLSRMHLRCSFSTTASFFFHSSQSSSAPVVSSSSFSSLPASSLRLEACRGCCTSPGGTVVSHREPAACVLTGGEGPQRHQGSQNAGLEQAVCMPDVSSVPGRGSASPGVQAFEEGGEETAFLVDVPANMGLILLLLNRRPYISVKEAAAETGLSLYETKKIFLSLLCPHQRVLIFTDSKENELKNAEESRICKAFCAAPEKACAGQGSVSKDRYPNQTDRKGCVRSPAGFYASHDFSFEKCWERLGETQQEQQAFVCLHKDFAPKETQGGPIELEIIEDAALTALIPTLAIAASAGVLSSPSQVSCRGVDGVNPPKAAIRNPGASSASKKKQDSSRSEPAVTNTFFESHGLVEAAIVRTMKRHKRLKHCDLLQKVQMYIQLRTKDGRAHGEPAQMKDKKTSGSAHAQQGLALRPFSAATGEKQQEKKKRSVEVDTGSKSQIPERNGFLLSSGQGAESGPGAETAEILSRPETSELPKRAGQKQDTGNATEHVNAYRQHPSSTPDGDEKLQETEEELSKTGIPISVFKKRLESLIEREFIGRDESDTSIYVYIP</sequence>
<dbReference type="InterPro" id="IPR036317">
    <property type="entry name" value="Cullin_homology_sf"/>
</dbReference>
<dbReference type="VEuPathDB" id="ToxoDB:CSUI_001155"/>
<feature type="region of interest" description="Disordered" evidence="1">
    <location>
        <begin position="2315"/>
        <end position="2376"/>
    </location>
</feature>
<feature type="compositionally biased region" description="Basic and acidic residues" evidence="1">
    <location>
        <begin position="145"/>
        <end position="156"/>
    </location>
</feature>
<feature type="compositionally biased region" description="Polar residues" evidence="1">
    <location>
        <begin position="237"/>
        <end position="261"/>
    </location>
</feature>
<reference evidence="3 4" key="1">
    <citation type="journal article" date="2017" name="Int. J. Parasitol.">
        <title>The genome of the protozoan parasite Cystoisospora suis and a reverse vaccinology approach to identify vaccine candidates.</title>
        <authorList>
            <person name="Palmieri N."/>
            <person name="Shrestha A."/>
            <person name="Ruttkowski B."/>
            <person name="Beck T."/>
            <person name="Vogl C."/>
            <person name="Tomley F."/>
            <person name="Blake D.P."/>
            <person name="Joachim A."/>
        </authorList>
    </citation>
    <scope>NUCLEOTIDE SEQUENCE [LARGE SCALE GENOMIC DNA]</scope>
    <source>
        <strain evidence="3 4">Wien I</strain>
    </source>
</reference>
<feature type="compositionally biased region" description="Basic and acidic residues" evidence="1">
    <location>
        <begin position="465"/>
        <end position="476"/>
    </location>
</feature>
<dbReference type="InterPro" id="IPR036388">
    <property type="entry name" value="WH-like_DNA-bd_sf"/>
</dbReference>
<feature type="compositionally biased region" description="Polar residues" evidence="1">
    <location>
        <begin position="1131"/>
        <end position="1142"/>
    </location>
</feature>
<feature type="compositionally biased region" description="Polar residues" evidence="1">
    <location>
        <begin position="2025"/>
        <end position="2035"/>
    </location>
</feature>
<dbReference type="Proteomes" id="UP000221165">
    <property type="component" value="Unassembled WGS sequence"/>
</dbReference>
<evidence type="ECO:0000256" key="1">
    <source>
        <dbReference type="SAM" id="MobiDB-lite"/>
    </source>
</evidence>
<feature type="compositionally biased region" description="Low complexity" evidence="1">
    <location>
        <begin position="1098"/>
        <end position="1110"/>
    </location>
</feature>
<evidence type="ECO:0000313" key="3">
    <source>
        <dbReference type="EMBL" id="PHJ24987.1"/>
    </source>
</evidence>
<feature type="compositionally biased region" description="Polar residues" evidence="1">
    <location>
        <begin position="1041"/>
        <end position="1053"/>
    </location>
</feature>
<feature type="compositionally biased region" description="Basic and acidic residues" evidence="1">
    <location>
        <begin position="2354"/>
        <end position="2363"/>
    </location>
</feature>
<dbReference type="SUPFAM" id="SSF75632">
    <property type="entry name" value="Cullin homology domain"/>
    <property type="match status" value="1"/>
</dbReference>
<feature type="compositionally biased region" description="Polar residues" evidence="1">
    <location>
        <begin position="182"/>
        <end position="192"/>
    </location>
</feature>
<dbReference type="Gene3D" id="3.30.230.130">
    <property type="entry name" value="Cullin, Chain C, Domain 2"/>
    <property type="match status" value="1"/>
</dbReference>
<feature type="region of interest" description="Disordered" evidence="1">
    <location>
        <begin position="1730"/>
        <end position="1749"/>
    </location>
</feature>
<feature type="region of interest" description="Disordered" evidence="1">
    <location>
        <begin position="976"/>
        <end position="999"/>
    </location>
</feature>
<name>A0A2C6L9R4_9APIC</name>
<feature type="region of interest" description="Disordered" evidence="1">
    <location>
        <begin position="845"/>
        <end position="874"/>
    </location>
</feature>
<feature type="compositionally biased region" description="Basic and acidic residues" evidence="1">
    <location>
        <begin position="845"/>
        <end position="869"/>
    </location>
</feature>
<feature type="region of interest" description="Disordered" evidence="1">
    <location>
        <begin position="673"/>
        <end position="701"/>
    </location>
</feature>
<proteinExistence type="predicted"/>
<feature type="compositionally biased region" description="Basic and acidic residues" evidence="1">
    <location>
        <begin position="2211"/>
        <end position="2233"/>
    </location>
</feature>
<dbReference type="GeneID" id="94424572"/>
<feature type="compositionally biased region" description="Basic and acidic residues" evidence="1">
    <location>
        <begin position="373"/>
        <end position="392"/>
    </location>
</feature>
<feature type="compositionally biased region" description="Basic and acidic residues" evidence="1">
    <location>
        <begin position="100"/>
        <end position="119"/>
    </location>
</feature>
<evidence type="ECO:0000313" key="4">
    <source>
        <dbReference type="Proteomes" id="UP000221165"/>
    </source>
</evidence>
<feature type="compositionally biased region" description="Low complexity" evidence="1">
    <location>
        <begin position="2450"/>
        <end position="2485"/>
    </location>
</feature>
<feature type="region of interest" description="Disordered" evidence="1">
    <location>
        <begin position="2909"/>
        <end position="2947"/>
    </location>
</feature>
<feature type="region of interest" description="Disordered" evidence="1">
    <location>
        <begin position="30"/>
        <end position="156"/>
    </location>
</feature>
<feature type="region of interest" description="Disordered" evidence="1">
    <location>
        <begin position="1923"/>
        <end position="1947"/>
    </location>
</feature>